<dbReference type="CDD" id="cd12148">
    <property type="entry name" value="fungal_TF_MHR"/>
    <property type="match status" value="1"/>
</dbReference>
<comment type="subcellular location">
    <subcellularLocation>
        <location evidence="1">Nucleus</location>
    </subcellularLocation>
</comment>
<dbReference type="STRING" id="1182541.W9ZMG6"/>
<comment type="caution">
    <text evidence="7">The sequence shown here is derived from an EMBL/GenBank/DDBJ whole genome shotgun (WGS) entry which is preliminary data.</text>
</comment>
<dbReference type="OrthoDB" id="3365636at2759"/>
<proteinExistence type="predicted"/>
<keyword evidence="5" id="KW-0539">Nucleus</keyword>
<name>W9ZMG6_9EURO</name>
<dbReference type="RefSeq" id="XP_007719923.1">
    <property type="nucleotide sequence ID" value="XM_007721733.1"/>
</dbReference>
<dbReference type="PANTHER" id="PTHR31845:SF39">
    <property type="entry name" value="TRANSCRIPTION FACTOR PBCR-RELATED"/>
    <property type="match status" value="1"/>
</dbReference>
<dbReference type="InterPro" id="IPR051089">
    <property type="entry name" value="prtT"/>
</dbReference>
<dbReference type="GO" id="GO:0000976">
    <property type="term" value="F:transcription cis-regulatory region binding"/>
    <property type="evidence" value="ECO:0007669"/>
    <property type="project" value="TreeGrafter"/>
</dbReference>
<dbReference type="Proteomes" id="UP000019484">
    <property type="component" value="Unassembled WGS sequence"/>
</dbReference>
<dbReference type="EMBL" id="AMWN01000001">
    <property type="protein sequence ID" value="EXJ95694.1"/>
    <property type="molecule type" value="Genomic_DNA"/>
</dbReference>
<keyword evidence="2" id="KW-0805">Transcription regulation</keyword>
<evidence type="ECO:0000256" key="1">
    <source>
        <dbReference type="ARBA" id="ARBA00004123"/>
    </source>
</evidence>
<evidence type="ECO:0000256" key="6">
    <source>
        <dbReference type="SAM" id="MobiDB-lite"/>
    </source>
</evidence>
<feature type="region of interest" description="Disordered" evidence="6">
    <location>
        <begin position="28"/>
        <end position="69"/>
    </location>
</feature>
<dbReference type="eggNOG" id="ENOG502QRYY">
    <property type="taxonomic scope" value="Eukaryota"/>
</dbReference>
<dbReference type="PANTHER" id="PTHR31845">
    <property type="entry name" value="FINGER DOMAIN PROTEIN, PUTATIVE-RELATED"/>
    <property type="match status" value="1"/>
</dbReference>
<evidence type="ECO:0000313" key="7">
    <source>
        <dbReference type="EMBL" id="EXJ95694.1"/>
    </source>
</evidence>
<organism evidence="7 8">
    <name type="scientific">Capronia coronata CBS 617.96</name>
    <dbReference type="NCBI Taxonomy" id="1182541"/>
    <lineage>
        <taxon>Eukaryota</taxon>
        <taxon>Fungi</taxon>
        <taxon>Dikarya</taxon>
        <taxon>Ascomycota</taxon>
        <taxon>Pezizomycotina</taxon>
        <taxon>Eurotiomycetes</taxon>
        <taxon>Chaetothyriomycetidae</taxon>
        <taxon>Chaetothyriales</taxon>
        <taxon>Herpotrichiellaceae</taxon>
        <taxon>Capronia</taxon>
    </lineage>
</organism>
<feature type="region of interest" description="Disordered" evidence="6">
    <location>
        <begin position="581"/>
        <end position="612"/>
    </location>
</feature>
<gene>
    <name evidence="7" type="ORF">A1O1_00817</name>
</gene>
<keyword evidence="8" id="KW-1185">Reference proteome</keyword>
<evidence type="ECO:0000313" key="8">
    <source>
        <dbReference type="Proteomes" id="UP000019484"/>
    </source>
</evidence>
<evidence type="ECO:0000256" key="2">
    <source>
        <dbReference type="ARBA" id="ARBA00023015"/>
    </source>
</evidence>
<accession>W9ZMG6</accession>
<dbReference type="GeneID" id="19155722"/>
<dbReference type="HOGENOM" id="CLU_006524_0_2_1"/>
<protein>
    <recommendedName>
        <fullName evidence="9">Transcription factor domain-containing protein</fullName>
    </recommendedName>
</protein>
<dbReference type="GO" id="GO:0005634">
    <property type="term" value="C:nucleus"/>
    <property type="evidence" value="ECO:0007669"/>
    <property type="project" value="UniProtKB-SubCell"/>
</dbReference>
<keyword evidence="4" id="KW-0804">Transcription</keyword>
<evidence type="ECO:0008006" key="9">
    <source>
        <dbReference type="Google" id="ProtNLM"/>
    </source>
</evidence>
<feature type="compositionally biased region" description="Low complexity" evidence="6">
    <location>
        <begin position="45"/>
        <end position="58"/>
    </location>
</feature>
<evidence type="ECO:0000256" key="3">
    <source>
        <dbReference type="ARBA" id="ARBA00023125"/>
    </source>
</evidence>
<evidence type="ECO:0000256" key="4">
    <source>
        <dbReference type="ARBA" id="ARBA00023163"/>
    </source>
</evidence>
<evidence type="ECO:0000256" key="5">
    <source>
        <dbReference type="ARBA" id="ARBA00023242"/>
    </source>
</evidence>
<reference evidence="7 8" key="1">
    <citation type="submission" date="2013-03" db="EMBL/GenBank/DDBJ databases">
        <title>The Genome Sequence of Capronia coronata CBS 617.96.</title>
        <authorList>
            <consortium name="The Broad Institute Genomics Platform"/>
            <person name="Cuomo C."/>
            <person name="de Hoog S."/>
            <person name="Gorbushina A."/>
            <person name="Walker B."/>
            <person name="Young S.K."/>
            <person name="Zeng Q."/>
            <person name="Gargeya S."/>
            <person name="Fitzgerald M."/>
            <person name="Haas B."/>
            <person name="Abouelleil A."/>
            <person name="Allen A.W."/>
            <person name="Alvarado L."/>
            <person name="Arachchi H.M."/>
            <person name="Berlin A.M."/>
            <person name="Chapman S.B."/>
            <person name="Gainer-Dewar J."/>
            <person name="Goldberg J."/>
            <person name="Griggs A."/>
            <person name="Gujja S."/>
            <person name="Hansen M."/>
            <person name="Howarth C."/>
            <person name="Imamovic A."/>
            <person name="Ireland A."/>
            <person name="Larimer J."/>
            <person name="McCowan C."/>
            <person name="Murphy C."/>
            <person name="Pearson M."/>
            <person name="Poon T.W."/>
            <person name="Priest M."/>
            <person name="Roberts A."/>
            <person name="Saif S."/>
            <person name="Shea T."/>
            <person name="Sisk P."/>
            <person name="Sykes S."/>
            <person name="Wortman J."/>
            <person name="Nusbaum C."/>
            <person name="Birren B."/>
        </authorList>
    </citation>
    <scope>NUCLEOTIDE SEQUENCE [LARGE SCALE GENOMIC DNA]</scope>
    <source>
        <strain evidence="7 8">CBS 617.96</strain>
    </source>
</reference>
<dbReference type="GO" id="GO:0000981">
    <property type="term" value="F:DNA-binding transcription factor activity, RNA polymerase II-specific"/>
    <property type="evidence" value="ECO:0007669"/>
    <property type="project" value="TreeGrafter"/>
</dbReference>
<keyword evidence="3" id="KW-0238">DNA-binding</keyword>
<sequence>MPGPAKPRIKSSQKFLELEKKIERLTDALAAKTQQGPGGDDGNMTVSAESTAPTTTETFNEAPAQPSQPPYAIGAVQPQPHLDRDSRPSIVPNDVVGRGVIDMPTADVLFNHWNLTLRPKLPVVWLPQYATAGSIRDTKPVLFLAILAVASASILPSFESALVMELNEQLARRILVLGERSMELIQAALLYSNYYVQPSGAANFSSTQYASAAMTMCCDLALAKKAKQDSGSQSDRKEAARTWLAAWYTGSSNVALLRHQYPVLGVSDLEPCLDVLSTGGDVHSSDLWLYSLVQNQLLIEDSSNILGWRTPGTVEDFDNLSTQYKMKMLEGRLERWATAVPKETDSRFSRFAFHCARLTVRQVAMRTLLSKSVNPGDEQEVGTTFHKDVPLTAAHFEALCQCLDSCREILDIYLALEDATARSLHNSYFLWTMCAAMGLIKLTPFIETLASSQTAAGVAREAAQVPILSYLDGMVRKIGRVSQDGYLPQARTSLMVFQKLRLWYSNRREVCINRDAGCILGGGTRGQVYSVFGSDPEPAVATSESAVDVTAPPRSRLQQRHGVLQGEDNVQYRDQASAAGDGFSVQRSPAGSAGPGHVHGPPQGAESAFDPSTYANTDWGDLTMDSEWMKEFDTFLLEHDNSWLNSVF</sequence>
<dbReference type="AlphaFoldDB" id="W9ZMG6"/>